<comment type="caution">
    <text evidence="2">The sequence shown here is derived from an EMBL/GenBank/DDBJ whole genome shotgun (WGS) entry which is preliminary data.</text>
</comment>
<accession>A0A9Q3GXZ7</accession>
<proteinExistence type="predicted"/>
<feature type="compositionally biased region" description="Acidic residues" evidence="1">
    <location>
        <begin position="169"/>
        <end position="180"/>
    </location>
</feature>
<name>A0A9Q3GXZ7_9BASI</name>
<gene>
    <name evidence="2" type="ORF">O181_023387</name>
</gene>
<reference evidence="2" key="1">
    <citation type="submission" date="2021-03" db="EMBL/GenBank/DDBJ databases">
        <title>Draft genome sequence of rust myrtle Austropuccinia psidii MF-1, a brazilian biotype.</title>
        <authorList>
            <person name="Quecine M.C."/>
            <person name="Pachon D.M.R."/>
            <person name="Bonatelli M.L."/>
            <person name="Correr F.H."/>
            <person name="Franceschini L.M."/>
            <person name="Leite T.F."/>
            <person name="Margarido G.R.A."/>
            <person name="Almeida C.A."/>
            <person name="Ferrarezi J.A."/>
            <person name="Labate C.A."/>
        </authorList>
    </citation>
    <scope>NUCLEOTIDE SEQUENCE</scope>
    <source>
        <strain evidence="2">MF-1</strain>
    </source>
</reference>
<evidence type="ECO:0000256" key="1">
    <source>
        <dbReference type="SAM" id="MobiDB-lite"/>
    </source>
</evidence>
<protein>
    <submittedName>
        <fullName evidence="2">Uncharacterized protein</fullName>
    </submittedName>
</protein>
<feature type="region of interest" description="Disordered" evidence="1">
    <location>
        <begin position="164"/>
        <end position="187"/>
    </location>
</feature>
<evidence type="ECO:0000313" key="2">
    <source>
        <dbReference type="EMBL" id="MBW0483672.1"/>
    </source>
</evidence>
<sequence length="187" mass="20402">MLELFNHPASIFGKRRFLVFNLLLRGQPGANSETLGKETDIRPTIISQTIPEDYGAASRRGEAPVDEPPTSDATSGHSNCELNDQGIAELQTSVVFFSYSSVTGFRMRGVQQWTNTSRSWANTGGPSHPQASPIGVAPEVPVLVTRKDARVEKLKRNLVVHNENATDAEGSDDIDGEELEITTPIQK</sequence>
<dbReference type="AlphaFoldDB" id="A0A9Q3GXZ7"/>
<organism evidence="2 3">
    <name type="scientific">Austropuccinia psidii MF-1</name>
    <dbReference type="NCBI Taxonomy" id="1389203"/>
    <lineage>
        <taxon>Eukaryota</taxon>
        <taxon>Fungi</taxon>
        <taxon>Dikarya</taxon>
        <taxon>Basidiomycota</taxon>
        <taxon>Pucciniomycotina</taxon>
        <taxon>Pucciniomycetes</taxon>
        <taxon>Pucciniales</taxon>
        <taxon>Sphaerophragmiaceae</taxon>
        <taxon>Austropuccinia</taxon>
    </lineage>
</organism>
<evidence type="ECO:0000313" key="3">
    <source>
        <dbReference type="Proteomes" id="UP000765509"/>
    </source>
</evidence>
<dbReference type="Proteomes" id="UP000765509">
    <property type="component" value="Unassembled WGS sequence"/>
</dbReference>
<dbReference type="EMBL" id="AVOT02007337">
    <property type="protein sequence ID" value="MBW0483672.1"/>
    <property type="molecule type" value="Genomic_DNA"/>
</dbReference>
<feature type="compositionally biased region" description="Polar residues" evidence="1">
    <location>
        <begin position="71"/>
        <end position="81"/>
    </location>
</feature>
<feature type="region of interest" description="Disordered" evidence="1">
    <location>
        <begin position="49"/>
        <end position="81"/>
    </location>
</feature>
<keyword evidence="3" id="KW-1185">Reference proteome</keyword>
<dbReference type="OrthoDB" id="2123952at2759"/>